<evidence type="ECO:0000259" key="3">
    <source>
        <dbReference type="PROSITE" id="PS51000"/>
    </source>
</evidence>
<dbReference type="InterPro" id="IPR001034">
    <property type="entry name" value="DeoR_HTH"/>
</dbReference>
<protein>
    <submittedName>
        <fullName evidence="4">DeoR/GlpR transcriptional regulator</fullName>
    </submittedName>
</protein>
<dbReference type="EMBL" id="DSMG01000077">
    <property type="protein sequence ID" value="HDX31243.1"/>
    <property type="molecule type" value="Genomic_DNA"/>
</dbReference>
<dbReference type="PANTHER" id="PTHR30363:SF44">
    <property type="entry name" value="AGA OPERON TRANSCRIPTIONAL REPRESSOR-RELATED"/>
    <property type="match status" value="1"/>
</dbReference>
<dbReference type="AlphaFoldDB" id="A0A7C1JA68"/>
<reference evidence="4" key="1">
    <citation type="journal article" date="2020" name="mSystems">
        <title>Genome- and Community-Level Interaction Insights into Carbon Utilization and Element Cycling Functions of Hydrothermarchaeota in Hydrothermal Sediment.</title>
        <authorList>
            <person name="Zhou Z."/>
            <person name="Liu Y."/>
            <person name="Xu W."/>
            <person name="Pan J."/>
            <person name="Luo Z.H."/>
            <person name="Li M."/>
        </authorList>
    </citation>
    <scope>NUCLEOTIDE SEQUENCE [LARGE SCALE GENOMIC DNA]</scope>
    <source>
        <strain evidence="4">SpSt-289</strain>
    </source>
</reference>
<evidence type="ECO:0000313" key="4">
    <source>
        <dbReference type="EMBL" id="HDX31243.1"/>
    </source>
</evidence>
<dbReference type="Gene3D" id="1.10.10.10">
    <property type="entry name" value="Winged helix-like DNA-binding domain superfamily/Winged helix DNA-binding domain"/>
    <property type="match status" value="1"/>
</dbReference>
<dbReference type="PANTHER" id="PTHR30363">
    <property type="entry name" value="HTH-TYPE TRANSCRIPTIONAL REGULATOR SRLR-RELATED"/>
    <property type="match status" value="1"/>
</dbReference>
<dbReference type="InterPro" id="IPR050313">
    <property type="entry name" value="Carb_Metab_HTH_regulators"/>
</dbReference>
<dbReference type="SUPFAM" id="SSF100950">
    <property type="entry name" value="NagB/RpiA/CoA transferase-like"/>
    <property type="match status" value="1"/>
</dbReference>
<dbReference type="InterPro" id="IPR037171">
    <property type="entry name" value="NagB/RpiA_transferase-like"/>
</dbReference>
<sequence>MLCFGVINFGSGTEEALIMSKLPAELRRDQIVNLIEERTSATAEELCRAFGVSLMTIWRDLAALEEDGRVRRVRGGAARIERRADAEPLYDSKRVLNPALKERIARYAAEHFVRNGDILFMEAGTTVAAMVKYLVAYQHLTVIGNGLGTMNELARLTPAVNVYCCGGMLRPVAYTFVGPQAEEYFRHLHATSCFLSATGITPSEGITDVNPLEIQVKRAMAASASRVIFLMDSTKFGMRSLQRVIPLEEVDVLITDDAAPAADIQALREMGVDIHVV</sequence>
<keyword evidence="2" id="KW-0804">Transcription</keyword>
<organism evidence="4">
    <name type="scientific">Caldilinea aerophila</name>
    <dbReference type="NCBI Taxonomy" id="133453"/>
    <lineage>
        <taxon>Bacteria</taxon>
        <taxon>Bacillati</taxon>
        <taxon>Chloroflexota</taxon>
        <taxon>Caldilineae</taxon>
        <taxon>Caldilineales</taxon>
        <taxon>Caldilineaceae</taxon>
        <taxon>Caldilinea</taxon>
    </lineage>
</organism>
<dbReference type="Pfam" id="PF08220">
    <property type="entry name" value="HTH_DeoR"/>
    <property type="match status" value="1"/>
</dbReference>
<dbReference type="PROSITE" id="PS51000">
    <property type="entry name" value="HTH_DEOR_2"/>
    <property type="match status" value="1"/>
</dbReference>
<gene>
    <name evidence="4" type="ORF">ENQ20_07075</name>
</gene>
<dbReference type="InterPro" id="IPR014036">
    <property type="entry name" value="DeoR-like_C"/>
</dbReference>
<evidence type="ECO:0000256" key="1">
    <source>
        <dbReference type="ARBA" id="ARBA00023015"/>
    </source>
</evidence>
<dbReference type="SMART" id="SM01134">
    <property type="entry name" value="DeoRC"/>
    <property type="match status" value="1"/>
</dbReference>
<dbReference type="InterPro" id="IPR036390">
    <property type="entry name" value="WH_DNA-bd_sf"/>
</dbReference>
<dbReference type="InterPro" id="IPR011991">
    <property type="entry name" value="ArsR-like_HTH"/>
</dbReference>
<keyword evidence="1" id="KW-0805">Transcription regulation</keyword>
<dbReference type="SMART" id="SM00420">
    <property type="entry name" value="HTH_DEOR"/>
    <property type="match status" value="1"/>
</dbReference>
<dbReference type="CDD" id="cd00090">
    <property type="entry name" value="HTH_ARSR"/>
    <property type="match status" value="1"/>
</dbReference>
<dbReference type="InterPro" id="IPR036388">
    <property type="entry name" value="WH-like_DNA-bd_sf"/>
</dbReference>
<dbReference type="GO" id="GO:0003700">
    <property type="term" value="F:DNA-binding transcription factor activity"/>
    <property type="evidence" value="ECO:0007669"/>
    <property type="project" value="InterPro"/>
</dbReference>
<comment type="caution">
    <text evidence="4">The sequence shown here is derived from an EMBL/GenBank/DDBJ whole genome shotgun (WGS) entry which is preliminary data.</text>
</comment>
<dbReference type="Pfam" id="PF00455">
    <property type="entry name" value="DeoRC"/>
    <property type="match status" value="1"/>
</dbReference>
<dbReference type="SUPFAM" id="SSF46785">
    <property type="entry name" value="Winged helix' DNA-binding domain"/>
    <property type="match status" value="1"/>
</dbReference>
<proteinExistence type="predicted"/>
<accession>A0A7C1JA68</accession>
<feature type="domain" description="HTH deoR-type" evidence="3">
    <location>
        <begin position="24"/>
        <end position="79"/>
    </location>
</feature>
<name>A0A7C1JA68_9CHLR</name>
<dbReference type="Gene3D" id="3.40.50.1360">
    <property type="match status" value="1"/>
</dbReference>
<evidence type="ECO:0000256" key="2">
    <source>
        <dbReference type="ARBA" id="ARBA00023163"/>
    </source>
</evidence>